<evidence type="ECO:0000313" key="2">
    <source>
        <dbReference type="Proteomes" id="UP001165960"/>
    </source>
</evidence>
<name>A0ACC2UW44_9FUNG</name>
<dbReference type="Proteomes" id="UP001165960">
    <property type="component" value="Unassembled WGS sequence"/>
</dbReference>
<gene>
    <name evidence="1" type="ORF">DSO57_1001042</name>
</gene>
<keyword evidence="2" id="KW-1185">Reference proteome</keyword>
<evidence type="ECO:0000313" key="1">
    <source>
        <dbReference type="EMBL" id="KAJ9090587.1"/>
    </source>
</evidence>
<dbReference type="EMBL" id="QTSX02000002">
    <property type="protein sequence ID" value="KAJ9090587.1"/>
    <property type="molecule type" value="Genomic_DNA"/>
</dbReference>
<proteinExistence type="predicted"/>
<organism evidence="1 2">
    <name type="scientific">Entomophthora muscae</name>
    <dbReference type="NCBI Taxonomy" id="34485"/>
    <lineage>
        <taxon>Eukaryota</taxon>
        <taxon>Fungi</taxon>
        <taxon>Fungi incertae sedis</taxon>
        <taxon>Zoopagomycota</taxon>
        <taxon>Entomophthoromycotina</taxon>
        <taxon>Entomophthoromycetes</taxon>
        <taxon>Entomophthorales</taxon>
        <taxon>Entomophthoraceae</taxon>
        <taxon>Entomophthora</taxon>
    </lineage>
</organism>
<reference evidence="1" key="1">
    <citation type="submission" date="2022-04" db="EMBL/GenBank/DDBJ databases">
        <title>Genome of the entomopathogenic fungus Entomophthora muscae.</title>
        <authorList>
            <person name="Elya C."/>
            <person name="Lovett B.R."/>
            <person name="Lee E."/>
            <person name="Macias A.M."/>
            <person name="Hajek A.E."/>
            <person name="De Bivort B.L."/>
            <person name="Kasson M.T."/>
            <person name="De Fine Licht H.H."/>
            <person name="Stajich J.E."/>
        </authorList>
    </citation>
    <scope>NUCLEOTIDE SEQUENCE</scope>
    <source>
        <strain evidence="1">Berkeley</strain>
    </source>
</reference>
<accession>A0ACC2UW44</accession>
<sequence>MFRGLHMSGARVSANLHGNRCAPIGDVGVGQQLGELHLLVTGGISSSEQKVAEEIQEISTVHSCRYFDTTAKLSTAMVGVDLAAFQDDLEAVFIAYLCYGQVGGWLLLTLTS</sequence>
<protein>
    <submittedName>
        <fullName evidence="1">Uncharacterized protein</fullName>
    </submittedName>
</protein>
<comment type="caution">
    <text evidence="1">The sequence shown here is derived from an EMBL/GenBank/DDBJ whole genome shotgun (WGS) entry which is preliminary data.</text>
</comment>